<keyword evidence="4 6" id="KW-0175">Coiled coil</keyword>
<dbReference type="Pfam" id="PF02463">
    <property type="entry name" value="SMC_N"/>
    <property type="match status" value="1"/>
</dbReference>
<dbReference type="Gene3D" id="3.40.50.300">
    <property type="entry name" value="P-loop containing nucleotide triphosphate hydrolases"/>
    <property type="match status" value="2"/>
</dbReference>
<dbReference type="Proteomes" id="UP001522905">
    <property type="component" value="Unassembled WGS sequence"/>
</dbReference>
<evidence type="ECO:0000256" key="6">
    <source>
        <dbReference type="HAMAP-Rule" id="MF_01894"/>
    </source>
</evidence>
<dbReference type="Gene3D" id="1.20.1060.20">
    <property type="match status" value="1"/>
</dbReference>
<name>A0ABT0HZZ7_9LACO</name>
<accession>A0ABT0HZZ7</accession>
<feature type="coiled-coil region" evidence="6">
    <location>
        <begin position="414"/>
        <end position="441"/>
    </location>
</feature>
<evidence type="ECO:0000256" key="5">
    <source>
        <dbReference type="ARBA" id="ARBA00023125"/>
    </source>
</evidence>
<feature type="coiled-coil region" evidence="6">
    <location>
        <begin position="167"/>
        <end position="215"/>
    </location>
</feature>
<comment type="function">
    <text evidence="6">Required for chromosome condensation and partitioning.</text>
</comment>
<keyword evidence="9" id="KW-1185">Reference proteome</keyword>
<feature type="coiled-coil region" evidence="6">
    <location>
        <begin position="668"/>
        <end position="723"/>
    </location>
</feature>
<dbReference type="Pfam" id="PF06470">
    <property type="entry name" value="SMC_hinge"/>
    <property type="match status" value="1"/>
</dbReference>
<feature type="coiled-coil region" evidence="6">
    <location>
        <begin position="984"/>
        <end position="1018"/>
    </location>
</feature>
<dbReference type="InterPro" id="IPR036277">
    <property type="entry name" value="SMC_hinge_sf"/>
</dbReference>
<dbReference type="InterPro" id="IPR003395">
    <property type="entry name" value="RecF/RecN/SMC_N"/>
</dbReference>
<feature type="domain" description="SMC hinge" evidence="7">
    <location>
        <begin position="514"/>
        <end position="633"/>
    </location>
</feature>
<dbReference type="PANTHER" id="PTHR43977">
    <property type="entry name" value="STRUCTURAL MAINTENANCE OF CHROMOSOMES PROTEIN 3"/>
    <property type="match status" value="1"/>
</dbReference>
<gene>
    <name evidence="6 8" type="primary">smc</name>
    <name evidence="8" type="ORF">LNP07_01260</name>
</gene>
<evidence type="ECO:0000313" key="8">
    <source>
        <dbReference type="EMBL" id="MCK8624153.1"/>
    </source>
</evidence>
<keyword evidence="2 6" id="KW-0547">Nucleotide-binding</keyword>
<evidence type="ECO:0000256" key="3">
    <source>
        <dbReference type="ARBA" id="ARBA00022840"/>
    </source>
</evidence>
<dbReference type="HAMAP" id="MF_01894">
    <property type="entry name" value="Smc_prok"/>
    <property type="match status" value="1"/>
</dbReference>
<comment type="caution">
    <text evidence="8">The sequence shown here is derived from an EMBL/GenBank/DDBJ whole genome shotgun (WGS) entry which is preliminary data.</text>
</comment>
<dbReference type="InterPro" id="IPR024704">
    <property type="entry name" value="SMC"/>
</dbReference>
<dbReference type="RefSeq" id="WP_248601424.1">
    <property type="nucleotide sequence ID" value="NZ_JAJIAO010000001.1"/>
</dbReference>
<dbReference type="SUPFAM" id="SSF52540">
    <property type="entry name" value="P-loop containing nucleoside triphosphate hydrolases"/>
    <property type="match status" value="1"/>
</dbReference>
<comment type="subcellular location">
    <subcellularLocation>
        <location evidence="6">Cytoplasm</location>
    </subcellularLocation>
</comment>
<comment type="subunit">
    <text evidence="6">Homodimer.</text>
</comment>
<dbReference type="Gene3D" id="3.30.70.1620">
    <property type="match status" value="1"/>
</dbReference>
<feature type="binding site" evidence="6">
    <location>
        <begin position="32"/>
        <end position="39"/>
    </location>
    <ligand>
        <name>ATP</name>
        <dbReference type="ChEBI" id="CHEBI:30616"/>
    </ligand>
</feature>
<keyword evidence="3 6" id="KW-0067">ATP-binding</keyword>
<dbReference type="InterPro" id="IPR010935">
    <property type="entry name" value="SMC_hinge"/>
</dbReference>
<dbReference type="PIRSF" id="PIRSF005719">
    <property type="entry name" value="SMC"/>
    <property type="match status" value="1"/>
</dbReference>
<dbReference type="SUPFAM" id="SSF75553">
    <property type="entry name" value="Smc hinge domain"/>
    <property type="match status" value="1"/>
</dbReference>
<organism evidence="8 9">
    <name type="scientific">Apilactobacillus xinyiensis</name>
    <dbReference type="NCBI Taxonomy" id="2841032"/>
    <lineage>
        <taxon>Bacteria</taxon>
        <taxon>Bacillati</taxon>
        <taxon>Bacillota</taxon>
        <taxon>Bacilli</taxon>
        <taxon>Lactobacillales</taxon>
        <taxon>Lactobacillaceae</taxon>
        <taxon>Apilactobacillus</taxon>
    </lineage>
</organism>
<evidence type="ECO:0000256" key="4">
    <source>
        <dbReference type="ARBA" id="ARBA00023054"/>
    </source>
</evidence>
<keyword evidence="5 6" id="KW-0238">DNA-binding</keyword>
<dbReference type="EMBL" id="JAJIAO010000001">
    <property type="protein sequence ID" value="MCK8624153.1"/>
    <property type="molecule type" value="Genomic_DNA"/>
</dbReference>
<dbReference type="SMART" id="SM00968">
    <property type="entry name" value="SMC_hinge"/>
    <property type="match status" value="1"/>
</dbReference>
<evidence type="ECO:0000313" key="9">
    <source>
        <dbReference type="Proteomes" id="UP001522905"/>
    </source>
</evidence>
<evidence type="ECO:0000256" key="1">
    <source>
        <dbReference type="ARBA" id="ARBA00022490"/>
    </source>
</evidence>
<sequence length="1177" mass="134766">MKLESLELTGFKSFAQKTKFSFHEGLTEIVGPNGSGKSNIIEAIRWVLGEKSAKNLRGEKMPDIIFSGSAGHNSLNRAIVKLNFDNSDHYINIDYTELSIAREIFKNGESNYYINNKICRLKDINNLFMDSGIGQGSFSIISQGNVENIFNSKPEDRRYIVETLAGIYKYKNQKQETNAKLDENNRNLIRINDIIHELKVQVNSLNEQKDKANQYLQLKQQLGSLNKSKLIYSYHKSLSDINNLQLEISTTNDSIDILKGNIKTSHTNLNDFEKSIVDKNTNRELLQAKLIELTKQQEIITGKNNLSQQEILFNKRQLQEFNVTLTNLKKEKTKIINKLNTNQKLSKEIKHFNENIDLKSQQNTLNHLDFQIKSINQKQNKFKNLQLDLISKLSNAKNKFDYLSKDRKKTEQILSEKNQSLINTKNQINILNNQLNLYKKADDAYSNEISLRSKKINSLQDMIVENKHALNVTKNKWYDSIKDFQSKKSQLDNLKSNNNHLTNIAKYLAENNLSGIIGIVVDFIDIDSKYLKAINTALGNKMKHIIVESSNDANNAIAFLAKNKLGRTTFLPKNELIKHSIDDSNLNKLSNILGYVGVADELISMPSSLQKVKKYLLGNILVAENLETAVKISKLVNYRYKVVTLHGEIVNAGGSITGGVFKHEKSSLLDLKQKISLVQKQFKNANNKMLDYEKKIETLDLNIKKAEKSIQSLKNVLDENSKKSIKVKSKIDNAIDKINNFNRDLIADNLTIKRLSQDLNDSNEYNVSIIDDYENQINDNKIVLVNYEKNLNDLSEERKKVQTCINDMHSKILLYNEKSANYELQRKDLNNQLETINNKMITVDNSKNKLDKKISNSVINNNSEEKLKHIVDQIKEVNSKLKKLDNSVDDFNHKIELEKNKLSKINDKVLNKSINLNKLKLKNNTLKNDLFNIKQKLQSEYNFTPEAEYNLEAIDLQKLNYKVNYLESSLKQMGSVNIQSIQEYKNVSERLEFLTQQSDDLKSSQNQLEKTMAQIDKEVVNRFKYSFDNLNDSFKKVFQDIFGGGKAKLLLTDPDDILNTGIDIMVQPPGKKYRNINLLSGGEKSLAAISLLFAVLKVKPVPFCILDEAESFLDSSNVDRFAKYICKLKQETQFIVITHRKETMMYADTLSGITMQDSGISKLVSVNFDKIVSKKEN</sequence>
<keyword evidence="1 6" id="KW-0963">Cytoplasm</keyword>
<dbReference type="InterPro" id="IPR011890">
    <property type="entry name" value="SMC_prok"/>
</dbReference>
<comment type="similarity">
    <text evidence="6">Belongs to the SMC family.</text>
</comment>
<feature type="coiled-coil region" evidence="6">
    <location>
        <begin position="770"/>
        <end position="936"/>
    </location>
</feature>
<dbReference type="InterPro" id="IPR027417">
    <property type="entry name" value="P-loop_NTPase"/>
</dbReference>
<dbReference type="SUPFAM" id="SSF57997">
    <property type="entry name" value="Tropomyosin"/>
    <property type="match status" value="1"/>
</dbReference>
<evidence type="ECO:0000256" key="2">
    <source>
        <dbReference type="ARBA" id="ARBA00022741"/>
    </source>
</evidence>
<dbReference type="NCBIfam" id="TIGR02168">
    <property type="entry name" value="SMC_prok_B"/>
    <property type="match status" value="1"/>
</dbReference>
<reference evidence="8 9" key="1">
    <citation type="submission" date="2021-11" db="EMBL/GenBank/DDBJ databases">
        <title>Comparative genomics of bee honey and flower isolates.</title>
        <authorList>
            <person name="Bechtner J.D."/>
            <person name="Gallus M.K."/>
            <person name="Ehrmann M."/>
        </authorList>
    </citation>
    <scope>NUCLEOTIDE SEQUENCE [LARGE SCALE GENOMIC DNA]</scope>
    <source>
        <strain evidence="8 9">M161</strain>
    </source>
</reference>
<protein>
    <recommendedName>
        <fullName evidence="6">Chromosome partition protein Smc</fullName>
    </recommendedName>
</protein>
<evidence type="ECO:0000259" key="7">
    <source>
        <dbReference type="SMART" id="SM00968"/>
    </source>
</evidence>
<comment type="domain">
    <text evidence="6">Contains large globular domains required for ATP hydrolysis at each terminus and a third globular domain forming a flexible hinge near the middle of the molecule. These domains are separated by coiled-coil structures.</text>
</comment>
<proteinExistence type="inferred from homology"/>